<name>A0A1I0SDE0_9BACT</name>
<evidence type="ECO:0000256" key="3">
    <source>
        <dbReference type="ARBA" id="ARBA00023163"/>
    </source>
</evidence>
<gene>
    <name evidence="5" type="ORF">SAMN04488122_6568</name>
</gene>
<dbReference type="AlphaFoldDB" id="A0A1I0SDE0"/>
<keyword evidence="1" id="KW-0805">Transcription regulation</keyword>
<dbReference type="SUPFAM" id="SSF51215">
    <property type="entry name" value="Regulatory protein AraC"/>
    <property type="match status" value="1"/>
</dbReference>
<dbReference type="InterPro" id="IPR009057">
    <property type="entry name" value="Homeodomain-like_sf"/>
</dbReference>
<dbReference type="Pfam" id="PF12833">
    <property type="entry name" value="HTH_18"/>
    <property type="match status" value="1"/>
</dbReference>
<sequence>MKKDKQSIIASYRLEQLLANPGLMIDVHYRVAGEPAHRTDADLTRAHRHEFYTLAVNGKQASQHMVDFRLVDMPPESMFLLTPWQVHLSTDMDQILDVFLISFTADFLPAGFPALPLCMDQPVTPDEATYRDIWHLCERLRQEFTSRRALQEQVLQHYLAVLLTLFIRCLPENNSGRQLQPELLVRYRELMEKHLLSWNSSGEYARALHVTTDHLNEVVKQETGQTASALLAARRILEAKRMLLHSSHGIKEIAWYLQFNEVTYFNRFFKQHTGQTPVAFRIANREKYNYNPE</sequence>
<evidence type="ECO:0000313" key="6">
    <source>
        <dbReference type="Proteomes" id="UP000199310"/>
    </source>
</evidence>
<evidence type="ECO:0000313" key="5">
    <source>
        <dbReference type="EMBL" id="SEW56121.1"/>
    </source>
</evidence>
<dbReference type="RefSeq" id="WP_089903535.1">
    <property type="nucleotide sequence ID" value="NZ_FOJG01000002.1"/>
</dbReference>
<dbReference type="Proteomes" id="UP000199310">
    <property type="component" value="Unassembled WGS sequence"/>
</dbReference>
<dbReference type="PROSITE" id="PS00041">
    <property type="entry name" value="HTH_ARAC_FAMILY_1"/>
    <property type="match status" value="1"/>
</dbReference>
<dbReference type="OrthoDB" id="2585681at2"/>
<dbReference type="PANTHER" id="PTHR43280">
    <property type="entry name" value="ARAC-FAMILY TRANSCRIPTIONAL REGULATOR"/>
    <property type="match status" value="1"/>
</dbReference>
<keyword evidence="2 5" id="KW-0238">DNA-binding</keyword>
<proteinExistence type="predicted"/>
<reference evidence="6" key="1">
    <citation type="submission" date="2016-10" db="EMBL/GenBank/DDBJ databases">
        <authorList>
            <person name="Varghese N."/>
            <person name="Submissions S."/>
        </authorList>
    </citation>
    <scope>NUCLEOTIDE SEQUENCE [LARGE SCALE GENOMIC DNA]</scope>
    <source>
        <strain evidence="6">DSM 3695</strain>
    </source>
</reference>
<keyword evidence="6" id="KW-1185">Reference proteome</keyword>
<evidence type="ECO:0000259" key="4">
    <source>
        <dbReference type="PROSITE" id="PS01124"/>
    </source>
</evidence>
<dbReference type="STRING" id="29529.SAMN04488122_6568"/>
<dbReference type="PANTHER" id="PTHR43280:SF32">
    <property type="entry name" value="TRANSCRIPTIONAL REGULATORY PROTEIN"/>
    <property type="match status" value="1"/>
</dbReference>
<dbReference type="SUPFAM" id="SSF46689">
    <property type="entry name" value="Homeodomain-like"/>
    <property type="match status" value="1"/>
</dbReference>
<feature type="domain" description="HTH araC/xylS-type" evidence="4">
    <location>
        <begin position="185"/>
        <end position="283"/>
    </location>
</feature>
<accession>A0A1I0SDE0</accession>
<evidence type="ECO:0000256" key="1">
    <source>
        <dbReference type="ARBA" id="ARBA00023015"/>
    </source>
</evidence>
<dbReference type="GO" id="GO:0003700">
    <property type="term" value="F:DNA-binding transcription factor activity"/>
    <property type="evidence" value="ECO:0007669"/>
    <property type="project" value="InterPro"/>
</dbReference>
<dbReference type="InterPro" id="IPR018060">
    <property type="entry name" value="HTH_AraC"/>
</dbReference>
<keyword evidence="3" id="KW-0804">Transcription</keyword>
<dbReference type="PROSITE" id="PS01124">
    <property type="entry name" value="HTH_ARAC_FAMILY_2"/>
    <property type="match status" value="1"/>
</dbReference>
<dbReference type="EMBL" id="FOJG01000002">
    <property type="protein sequence ID" value="SEW56121.1"/>
    <property type="molecule type" value="Genomic_DNA"/>
</dbReference>
<dbReference type="Gene3D" id="1.10.10.60">
    <property type="entry name" value="Homeodomain-like"/>
    <property type="match status" value="1"/>
</dbReference>
<organism evidence="5 6">
    <name type="scientific">Chitinophaga arvensicola</name>
    <dbReference type="NCBI Taxonomy" id="29529"/>
    <lineage>
        <taxon>Bacteria</taxon>
        <taxon>Pseudomonadati</taxon>
        <taxon>Bacteroidota</taxon>
        <taxon>Chitinophagia</taxon>
        <taxon>Chitinophagales</taxon>
        <taxon>Chitinophagaceae</taxon>
        <taxon>Chitinophaga</taxon>
    </lineage>
</organism>
<dbReference type="SMART" id="SM00342">
    <property type="entry name" value="HTH_ARAC"/>
    <property type="match status" value="1"/>
</dbReference>
<dbReference type="InterPro" id="IPR037923">
    <property type="entry name" value="HTH-like"/>
</dbReference>
<dbReference type="GO" id="GO:0043565">
    <property type="term" value="F:sequence-specific DNA binding"/>
    <property type="evidence" value="ECO:0007669"/>
    <property type="project" value="InterPro"/>
</dbReference>
<evidence type="ECO:0000256" key="2">
    <source>
        <dbReference type="ARBA" id="ARBA00023125"/>
    </source>
</evidence>
<dbReference type="InterPro" id="IPR018062">
    <property type="entry name" value="HTH_AraC-typ_CS"/>
</dbReference>
<protein>
    <submittedName>
        <fullName evidence="5">AraC-type DNA-binding protein</fullName>
    </submittedName>
</protein>